<gene>
    <name evidence="13" type="ORF">DWV59_03135</name>
    <name evidence="12" type="ORF">DXC85_09800</name>
    <name evidence="9" type="ORF">GBB65_09665</name>
    <name evidence="8" type="ORF">GBC43_09700</name>
    <name evidence="7" type="ORF">GBC45_01630</name>
    <name evidence="6" type="ORF">GBC97_05245</name>
    <name evidence="5" type="ORF">GBI83_10150</name>
    <name evidence="4" type="ORF">GBI87_01970</name>
    <name evidence="2" type="ORF">GBJ98_11085</name>
    <name evidence="3" type="ORF">GBK06_11005</name>
    <name evidence="1" type="ORF">GBK08_05345</name>
    <name evidence="10" type="ORF">GT999_09080</name>
    <name evidence="11" type="ORF">GUA24_09015</name>
</gene>
<evidence type="ECO:0000313" key="22">
    <source>
        <dbReference type="Proteomes" id="UP000476628"/>
    </source>
</evidence>
<evidence type="ECO:0000313" key="15">
    <source>
        <dbReference type="Proteomes" id="UP000265775"/>
    </source>
</evidence>
<evidence type="ECO:0000313" key="21">
    <source>
        <dbReference type="Proteomes" id="UP000467387"/>
    </source>
</evidence>
<dbReference type="Proteomes" id="UP000491334">
    <property type="component" value="Unassembled WGS sequence"/>
</dbReference>
<evidence type="ECO:0000313" key="13">
    <source>
        <dbReference type="EMBL" id="RGW65129.1"/>
    </source>
</evidence>
<evidence type="ECO:0000313" key="12">
    <source>
        <dbReference type="EMBL" id="RGL01626.1"/>
    </source>
</evidence>
<dbReference type="Proteomes" id="UP000638311">
    <property type="component" value="Unassembled WGS sequence"/>
</dbReference>
<accession>A0A269T6Q9</accession>
<dbReference type="Proteomes" id="UP000478746">
    <property type="component" value="Unassembled WGS sequence"/>
</dbReference>
<evidence type="ECO:0000313" key="3">
    <source>
        <dbReference type="EMBL" id="KAB6915388.1"/>
    </source>
</evidence>
<dbReference type="Proteomes" id="UP000432196">
    <property type="component" value="Unassembled WGS sequence"/>
</dbReference>
<dbReference type="Proteomes" id="UP000476628">
    <property type="component" value="Unassembled WGS sequence"/>
</dbReference>
<evidence type="ECO:0000313" key="19">
    <source>
        <dbReference type="Proteomes" id="UP000461165"/>
    </source>
</evidence>
<dbReference type="Proteomes" id="UP000451234">
    <property type="component" value="Unassembled WGS sequence"/>
</dbReference>
<dbReference type="Proteomes" id="UP000461165">
    <property type="component" value="Unassembled WGS sequence"/>
</dbReference>
<evidence type="ECO:0000313" key="16">
    <source>
        <dbReference type="Proteomes" id="UP000432196"/>
    </source>
</evidence>
<dbReference type="EMBL" id="WDWU01000002">
    <property type="protein sequence ID" value="KAB7057838.1"/>
    <property type="molecule type" value="Genomic_DNA"/>
</dbReference>
<evidence type="ECO:0000313" key="9">
    <source>
        <dbReference type="EMBL" id="KAB7321610.1"/>
    </source>
</evidence>
<dbReference type="EMBL" id="WDVF01000008">
    <property type="protein sequence ID" value="KAB7135745.1"/>
    <property type="molecule type" value="Genomic_DNA"/>
</dbReference>
<dbReference type="Proteomes" id="UP000265775">
    <property type="component" value="Unassembled WGS sequence"/>
</dbReference>
<dbReference type="EMBL" id="WEAY01000008">
    <property type="protein sequence ID" value="KAB6838194.1"/>
    <property type="molecule type" value="Genomic_DNA"/>
</dbReference>
<dbReference type="Proteomes" id="UP000467387">
    <property type="component" value="Unassembled WGS sequence"/>
</dbReference>
<dbReference type="EMBL" id="QSRH01000013">
    <property type="protein sequence ID" value="RGL01626.1"/>
    <property type="molecule type" value="Genomic_DNA"/>
</dbReference>
<proteinExistence type="predicted"/>
<dbReference type="EMBL" id="WDZO01000053">
    <property type="protein sequence ID" value="KAB6909783.1"/>
    <property type="molecule type" value="Genomic_DNA"/>
</dbReference>
<evidence type="ECO:0000313" key="17">
    <source>
        <dbReference type="Proteomes" id="UP000451234"/>
    </source>
</evidence>
<dbReference type="EMBL" id="WDTJ01000018">
    <property type="protein sequence ID" value="KAB7234587.1"/>
    <property type="molecule type" value="Genomic_DNA"/>
</dbReference>
<dbReference type="Proteomes" id="UP000466472">
    <property type="component" value="Unassembled WGS sequence"/>
</dbReference>
<dbReference type="EMBL" id="QSAR01000003">
    <property type="protein sequence ID" value="RGW65129.1"/>
    <property type="molecule type" value="Genomic_DNA"/>
</dbReference>
<reference evidence="16 17" key="2">
    <citation type="journal article" date="2019" name="Nat. Med.">
        <title>A library of human gut bacterial isolates paired with longitudinal multiomics data enables mechanistic microbiome research.</title>
        <authorList>
            <person name="Poyet M."/>
            <person name="Groussin M."/>
            <person name="Gibbons S.M."/>
            <person name="Avila-Pacheco J."/>
            <person name="Jiang X."/>
            <person name="Kearney S.M."/>
            <person name="Perrotta A.R."/>
            <person name="Berdy B."/>
            <person name="Zhao S."/>
            <person name="Lieberman T.D."/>
            <person name="Swanson P.K."/>
            <person name="Smith M."/>
            <person name="Roesemann S."/>
            <person name="Alexander J.E."/>
            <person name="Rich S.A."/>
            <person name="Livny J."/>
            <person name="Vlamakis H."/>
            <person name="Clish C."/>
            <person name="Bullock K."/>
            <person name="Deik A."/>
            <person name="Scott J."/>
            <person name="Pierce K.A."/>
            <person name="Xavier R.J."/>
            <person name="Alm E.J."/>
        </authorList>
    </citation>
    <scope>NUCLEOTIDE SEQUENCE [LARGE SCALE GENOMIC DNA]</scope>
    <source>
        <strain evidence="8 18">BIOML-A118</strain>
        <strain evidence="7 22">BIOML-A136</strain>
        <strain evidence="6 19">BIOML-A166</strain>
        <strain evidence="5 16">BIOML-A201</strain>
        <strain evidence="4 21">BIOML-A210</strain>
        <strain evidence="2 24">BIOML-A283</strain>
        <strain evidence="3 25">BIOML-A284</strain>
        <strain evidence="1 23">BIOML-A320</strain>
        <strain evidence="10 20">BIOML-A395</strain>
        <strain evidence="11">BIOML-A409</strain>
        <strain evidence="9 17">BIOML-A75</strain>
    </source>
</reference>
<evidence type="ECO:0000313" key="6">
    <source>
        <dbReference type="EMBL" id="KAB7135745.1"/>
    </source>
</evidence>
<evidence type="ECO:0000313" key="5">
    <source>
        <dbReference type="EMBL" id="KAB7070734.1"/>
    </source>
</evidence>
<evidence type="ECO:0000313" key="4">
    <source>
        <dbReference type="EMBL" id="KAB7057838.1"/>
    </source>
</evidence>
<dbReference type="EMBL" id="WDRV01000014">
    <property type="protein sequence ID" value="KAB7321610.1"/>
    <property type="molecule type" value="Genomic_DNA"/>
</dbReference>
<sequence length="181" mass="20459">MAALRTSSALLVCLDCWTAYSKRRTLLTQISANYAPTKTLQNVFDSTAGGATHHGSNRHPAVQRHRRHRREIIHQYQARHRIGTFHIRYGLYALFKRSIPLSRDAPLPPERSRPSIMRCIASFKTACRIVGAGTSCFVQNIKMLVRSIAQHAHYLREISCYPSTMRPDKAHCASGTTTVTR</sequence>
<evidence type="ECO:0000313" key="18">
    <source>
        <dbReference type="Proteomes" id="UP000460333"/>
    </source>
</evidence>
<evidence type="ECO:0000313" key="23">
    <source>
        <dbReference type="Proteomes" id="UP000478746"/>
    </source>
</evidence>
<name>A0A269T6Q9_BIFLN</name>
<evidence type="ECO:0000313" key="10">
    <source>
        <dbReference type="EMBL" id="MZR89408.1"/>
    </source>
</evidence>
<evidence type="ECO:0000313" key="24">
    <source>
        <dbReference type="Proteomes" id="UP000481350"/>
    </source>
</evidence>
<evidence type="ECO:0000313" key="1">
    <source>
        <dbReference type="EMBL" id="KAB6838194.1"/>
    </source>
</evidence>
<evidence type="ECO:0000313" key="8">
    <source>
        <dbReference type="EMBL" id="KAB7234587.1"/>
    </source>
</evidence>
<organism evidence="13 15">
    <name type="scientific">Bifidobacterium longum</name>
    <dbReference type="NCBI Taxonomy" id="216816"/>
    <lineage>
        <taxon>Bacteria</taxon>
        <taxon>Bacillati</taxon>
        <taxon>Actinomycetota</taxon>
        <taxon>Actinomycetes</taxon>
        <taxon>Bifidobacteriales</taxon>
        <taxon>Bifidobacteriaceae</taxon>
        <taxon>Bifidobacterium</taxon>
    </lineage>
</organism>
<evidence type="ECO:0000313" key="25">
    <source>
        <dbReference type="Proteomes" id="UP000491334"/>
    </source>
</evidence>
<dbReference type="EMBL" id="WDZP01000057">
    <property type="protein sequence ID" value="KAB6915388.1"/>
    <property type="molecule type" value="Genomic_DNA"/>
</dbReference>
<reference evidence="14 15" key="1">
    <citation type="submission" date="2018-08" db="EMBL/GenBank/DDBJ databases">
        <title>A genome reference for cultivated species of the human gut microbiota.</title>
        <authorList>
            <person name="Zou Y."/>
            <person name="Xue W."/>
            <person name="Luo G."/>
        </authorList>
    </citation>
    <scope>NUCLEOTIDE SEQUENCE [LARGE SCALE GENOMIC DNA]</scope>
    <source>
        <strain evidence="13 15">AF11-12</strain>
        <strain evidence="12 14">TF08-4AC</strain>
    </source>
</reference>
<evidence type="ECO:0000313" key="2">
    <source>
        <dbReference type="EMBL" id="KAB6909783.1"/>
    </source>
</evidence>
<dbReference type="Proteomes" id="UP000460333">
    <property type="component" value="Unassembled WGS sequence"/>
</dbReference>
<dbReference type="EMBL" id="WDWL01000016">
    <property type="protein sequence ID" value="KAB7070734.1"/>
    <property type="molecule type" value="Genomic_DNA"/>
</dbReference>
<comment type="caution">
    <text evidence="13">The sequence shown here is derived from an EMBL/GenBank/DDBJ whole genome shotgun (WGS) entry which is preliminary data.</text>
</comment>
<dbReference type="Proteomes" id="UP000481350">
    <property type="component" value="Unassembled WGS sequence"/>
</dbReference>
<evidence type="ECO:0000313" key="11">
    <source>
        <dbReference type="EMBL" id="MZU09120.1"/>
    </source>
</evidence>
<dbReference type="EMBL" id="WDUB01000001">
    <property type="protein sequence ID" value="KAB7204433.1"/>
    <property type="molecule type" value="Genomic_DNA"/>
</dbReference>
<evidence type="ECO:0000313" key="20">
    <source>
        <dbReference type="Proteomes" id="UP000466472"/>
    </source>
</evidence>
<dbReference type="EMBL" id="WXEF01000027">
    <property type="protein sequence ID" value="MZR89408.1"/>
    <property type="molecule type" value="Genomic_DNA"/>
</dbReference>
<dbReference type="AlphaFoldDB" id="A0A269T6Q9"/>
<evidence type="ECO:0000313" key="14">
    <source>
        <dbReference type="Proteomes" id="UP000261186"/>
    </source>
</evidence>
<protein>
    <submittedName>
        <fullName evidence="13">Uncharacterized protein</fullName>
    </submittedName>
</protein>
<evidence type="ECO:0000313" key="7">
    <source>
        <dbReference type="EMBL" id="KAB7204433.1"/>
    </source>
</evidence>
<dbReference type="Proteomes" id="UP000261186">
    <property type="component" value="Unassembled WGS sequence"/>
</dbReference>
<dbReference type="EMBL" id="WXDR01000024">
    <property type="protein sequence ID" value="MZU09120.1"/>
    <property type="molecule type" value="Genomic_DNA"/>
</dbReference>